<evidence type="ECO:0000256" key="1">
    <source>
        <dbReference type="SAM" id="Phobius"/>
    </source>
</evidence>
<keyword evidence="1" id="KW-0812">Transmembrane</keyword>
<evidence type="ECO:0008006" key="4">
    <source>
        <dbReference type="Google" id="ProtNLM"/>
    </source>
</evidence>
<organism evidence="2 3">
    <name type="scientific">Litorivicinus lipolyticus</name>
    <dbReference type="NCBI Taxonomy" id="418701"/>
    <lineage>
        <taxon>Bacteria</taxon>
        <taxon>Pseudomonadati</taxon>
        <taxon>Pseudomonadota</taxon>
        <taxon>Gammaproteobacteria</taxon>
        <taxon>Oceanospirillales</taxon>
        <taxon>Litorivicinaceae</taxon>
        <taxon>Litorivicinus</taxon>
    </lineage>
</organism>
<feature type="transmembrane region" description="Helical" evidence="1">
    <location>
        <begin position="6"/>
        <end position="27"/>
    </location>
</feature>
<keyword evidence="1" id="KW-1133">Transmembrane helix</keyword>
<dbReference type="OrthoDB" id="6184036at2"/>
<dbReference type="AlphaFoldDB" id="A0A5Q2QBQ0"/>
<dbReference type="Proteomes" id="UP000388235">
    <property type="component" value="Chromosome"/>
</dbReference>
<protein>
    <recommendedName>
        <fullName evidence="4">Cytochrome b561 domain-containing protein</fullName>
    </recommendedName>
</protein>
<evidence type="ECO:0000313" key="3">
    <source>
        <dbReference type="Proteomes" id="UP000388235"/>
    </source>
</evidence>
<reference evidence="2 3" key="1">
    <citation type="submission" date="2019-11" db="EMBL/GenBank/DDBJ databases">
        <authorList>
            <person name="Khan S.A."/>
            <person name="Jeon C.O."/>
            <person name="Chun B.H."/>
        </authorList>
    </citation>
    <scope>NUCLEOTIDE SEQUENCE [LARGE SCALE GENOMIC DNA]</scope>
    <source>
        <strain evidence="2 3">IMCC 1097</strain>
    </source>
</reference>
<dbReference type="KEGG" id="llp:GH975_02175"/>
<name>A0A5Q2QBQ0_9GAMM</name>
<keyword evidence="1" id="KW-0472">Membrane</keyword>
<dbReference type="EMBL" id="CP045871">
    <property type="protein sequence ID" value="QGG79436.1"/>
    <property type="molecule type" value="Genomic_DNA"/>
</dbReference>
<keyword evidence="3" id="KW-1185">Reference proteome</keyword>
<evidence type="ECO:0000313" key="2">
    <source>
        <dbReference type="EMBL" id="QGG79436.1"/>
    </source>
</evidence>
<accession>A0A5Q2QBQ0</accession>
<proteinExistence type="predicted"/>
<dbReference type="RefSeq" id="WP_153712940.1">
    <property type="nucleotide sequence ID" value="NZ_CP045871.1"/>
</dbReference>
<gene>
    <name evidence="2" type="ORF">GH975_02175</name>
</gene>
<sequence>MDFETLHRVVFVTGIIVLIGALVMNAARTRNWVGLIKFWQPRVDMSPTEFKVHRSGVALMIAGVVLSLLSQLL</sequence>